<dbReference type="InterPro" id="IPR035940">
    <property type="entry name" value="CAP_sf"/>
</dbReference>
<sequence>MPEMPAPMTRTSRCSGCVVMSPWCGRDGTRWQGGAHHCGLWVVRSAPFGRQRGGWRGGGYRRRVRPGTSQVGTELGKERPLMSTLLRSALAGLTASAALTAAPATPLPAAQAQSATAMSRTYEAAVLRQINARRTARGLRALRMSSCVDRFAESRSRRMAVNDEMVHYPGLRRVFGSCGGSTVGEVIARGRSFAQASIVVRAWMRSPSHHDVLLLPRFRSAGVGAWRDGDGTVYVSVVFRAP</sequence>
<dbReference type="Proteomes" id="UP000662818">
    <property type="component" value="Chromosome"/>
</dbReference>
<dbReference type="PANTHER" id="PTHR31157:SF1">
    <property type="entry name" value="SCP DOMAIN-CONTAINING PROTEIN"/>
    <property type="match status" value="1"/>
</dbReference>
<protein>
    <recommendedName>
        <fullName evidence="1">SCP domain-containing protein</fullName>
    </recommendedName>
</protein>
<accession>A0ABX7PSR9</accession>
<dbReference type="EMBL" id="CP022295">
    <property type="protein sequence ID" value="QSR28742.1"/>
    <property type="molecule type" value="Genomic_DNA"/>
</dbReference>
<dbReference type="Gene3D" id="3.40.33.10">
    <property type="entry name" value="CAP"/>
    <property type="match status" value="1"/>
</dbReference>
<dbReference type="SUPFAM" id="SSF55797">
    <property type="entry name" value="PR-1-like"/>
    <property type="match status" value="1"/>
</dbReference>
<evidence type="ECO:0000259" key="1">
    <source>
        <dbReference type="Pfam" id="PF00188"/>
    </source>
</evidence>
<evidence type="ECO:0000313" key="2">
    <source>
        <dbReference type="EMBL" id="QSR28742.1"/>
    </source>
</evidence>
<dbReference type="CDD" id="cd05379">
    <property type="entry name" value="CAP_bacterial"/>
    <property type="match status" value="1"/>
</dbReference>
<dbReference type="PANTHER" id="PTHR31157">
    <property type="entry name" value="SCP DOMAIN-CONTAINING PROTEIN"/>
    <property type="match status" value="1"/>
</dbReference>
<evidence type="ECO:0000313" key="3">
    <source>
        <dbReference type="Proteomes" id="UP000662818"/>
    </source>
</evidence>
<reference evidence="2 3" key="1">
    <citation type="submission" date="2017-06" db="EMBL/GenBank/DDBJ databases">
        <title>Complete Genome Sequence of the Soil Carbazole-Degrading Bacterium Nocardioides aromaticivorans IC177.</title>
        <authorList>
            <person name="Vejarano F."/>
            <person name="Suzuki-Minakuchi C."/>
            <person name="Ohtsubo Y."/>
            <person name="Tsuda M."/>
            <person name="Okada K."/>
            <person name="Nojiri H."/>
        </authorList>
    </citation>
    <scope>NUCLEOTIDE SEQUENCE [LARGE SCALE GENOMIC DNA]</scope>
    <source>
        <strain evidence="2 3">IC177</strain>
    </source>
</reference>
<feature type="domain" description="SCP" evidence="1">
    <location>
        <begin position="127"/>
        <end position="238"/>
    </location>
</feature>
<keyword evidence="3" id="KW-1185">Reference proteome</keyword>
<dbReference type="InterPro" id="IPR014044">
    <property type="entry name" value="CAP_dom"/>
</dbReference>
<gene>
    <name evidence="2" type="ORF">CFH99_24270</name>
</gene>
<organism evidence="2 3">
    <name type="scientific">Nocardioides aromaticivorans</name>
    <dbReference type="NCBI Taxonomy" id="200618"/>
    <lineage>
        <taxon>Bacteria</taxon>
        <taxon>Bacillati</taxon>
        <taxon>Actinomycetota</taxon>
        <taxon>Actinomycetes</taxon>
        <taxon>Propionibacteriales</taxon>
        <taxon>Nocardioidaceae</taxon>
        <taxon>Nocardioides</taxon>
    </lineage>
</organism>
<proteinExistence type="predicted"/>
<dbReference type="Pfam" id="PF00188">
    <property type="entry name" value="CAP"/>
    <property type="match status" value="1"/>
</dbReference>
<name>A0ABX7PSR9_9ACTN</name>